<evidence type="ECO:0000313" key="1">
    <source>
        <dbReference type="EMBL" id="GBM40805.1"/>
    </source>
</evidence>
<dbReference type="Proteomes" id="UP000499080">
    <property type="component" value="Unassembled WGS sequence"/>
</dbReference>
<proteinExistence type="predicted"/>
<dbReference type="EMBL" id="BGPR01000944">
    <property type="protein sequence ID" value="GBM40805.1"/>
    <property type="molecule type" value="Genomic_DNA"/>
</dbReference>
<dbReference type="AlphaFoldDB" id="A0A4Y2FK33"/>
<keyword evidence="2" id="KW-1185">Reference proteome</keyword>
<reference evidence="1 2" key="1">
    <citation type="journal article" date="2019" name="Sci. Rep.">
        <title>Orb-weaving spider Araneus ventricosus genome elucidates the spidroin gene catalogue.</title>
        <authorList>
            <person name="Kono N."/>
            <person name="Nakamura H."/>
            <person name="Ohtoshi R."/>
            <person name="Moran D.A.P."/>
            <person name="Shinohara A."/>
            <person name="Yoshida Y."/>
            <person name="Fujiwara M."/>
            <person name="Mori M."/>
            <person name="Tomita M."/>
            <person name="Arakawa K."/>
        </authorList>
    </citation>
    <scope>NUCLEOTIDE SEQUENCE [LARGE SCALE GENOMIC DNA]</scope>
</reference>
<comment type="caution">
    <text evidence="1">The sequence shown here is derived from an EMBL/GenBank/DDBJ whole genome shotgun (WGS) entry which is preliminary data.</text>
</comment>
<gene>
    <name evidence="1" type="ORF">AVEN_137312_1</name>
</gene>
<organism evidence="1 2">
    <name type="scientific">Araneus ventricosus</name>
    <name type="common">Orbweaver spider</name>
    <name type="synonym">Epeira ventricosa</name>
    <dbReference type="NCBI Taxonomy" id="182803"/>
    <lineage>
        <taxon>Eukaryota</taxon>
        <taxon>Metazoa</taxon>
        <taxon>Ecdysozoa</taxon>
        <taxon>Arthropoda</taxon>
        <taxon>Chelicerata</taxon>
        <taxon>Arachnida</taxon>
        <taxon>Araneae</taxon>
        <taxon>Araneomorphae</taxon>
        <taxon>Entelegynae</taxon>
        <taxon>Araneoidea</taxon>
        <taxon>Araneidae</taxon>
        <taxon>Araneus</taxon>
    </lineage>
</organism>
<protein>
    <submittedName>
        <fullName evidence="1">Uncharacterized protein</fullName>
    </submittedName>
</protein>
<name>A0A4Y2FK33_ARAVE</name>
<sequence length="89" mass="10040">MTVNLSLYNELPIGLRWPSGKFSTSEIKKFQALSPLPLKIRRIRFCQVFALVHIKSYVGGQTSYSWYGVEDWRGVPAQVSSSSSDRGSK</sequence>
<accession>A0A4Y2FK33</accession>
<evidence type="ECO:0000313" key="2">
    <source>
        <dbReference type="Proteomes" id="UP000499080"/>
    </source>
</evidence>